<dbReference type="Pfam" id="PF08570">
    <property type="entry name" value="DUF1761"/>
    <property type="match status" value="1"/>
</dbReference>
<keyword evidence="1" id="KW-1133">Transmembrane helix</keyword>
<organism evidence="2 3">
    <name type="scientific">Alkalicaulis satelles</name>
    <dbReference type="NCBI Taxonomy" id="2609175"/>
    <lineage>
        <taxon>Bacteria</taxon>
        <taxon>Pseudomonadati</taxon>
        <taxon>Pseudomonadota</taxon>
        <taxon>Alphaproteobacteria</taxon>
        <taxon>Maricaulales</taxon>
        <taxon>Maricaulaceae</taxon>
        <taxon>Alkalicaulis</taxon>
    </lineage>
</organism>
<accession>A0A5M6ZIY8</accession>
<keyword evidence="3" id="KW-1185">Reference proteome</keyword>
<feature type="transmembrane region" description="Helical" evidence="1">
    <location>
        <begin position="110"/>
        <end position="133"/>
    </location>
</feature>
<feature type="transmembrane region" description="Helical" evidence="1">
    <location>
        <begin position="51"/>
        <end position="71"/>
    </location>
</feature>
<keyword evidence="1" id="KW-0812">Transmembrane</keyword>
<evidence type="ECO:0000313" key="3">
    <source>
        <dbReference type="Proteomes" id="UP000325122"/>
    </source>
</evidence>
<protein>
    <submittedName>
        <fullName evidence="2">DUF1761 domain-containing protein</fullName>
    </submittedName>
</protein>
<sequence>MPRIFGHDLLAFIAAVIAFYAVGFVIYGLVFNALWMSLAGYSPQDFAGHEWKIVLGPVMPILIVTGLAFMLQASRRSNLTGHVSLGFAAWLFFMLPSLMYGYAYGVNYPLGLLVMDGGHLLAAALIASAILVWRKVPKAA</sequence>
<reference evidence="2 3" key="1">
    <citation type="submission" date="2019-09" db="EMBL/GenBank/DDBJ databases">
        <authorList>
            <person name="Kevbrin V."/>
            <person name="Grouzdev D.S."/>
        </authorList>
    </citation>
    <scope>NUCLEOTIDE SEQUENCE [LARGE SCALE GENOMIC DNA]</scope>
    <source>
        <strain evidence="2 3">G-192</strain>
    </source>
</reference>
<dbReference type="AlphaFoldDB" id="A0A5M6ZIY8"/>
<feature type="transmembrane region" description="Helical" evidence="1">
    <location>
        <begin position="9"/>
        <end position="31"/>
    </location>
</feature>
<proteinExistence type="predicted"/>
<dbReference type="Proteomes" id="UP000325122">
    <property type="component" value="Unassembled WGS sequence"/>
</dbReference>
<dbReference type="EMBL" id="VWOJ01000001">
    <property type="protein sequence ID" value="KAA5804749.1"/>
    <property type="molecule type" value="Genomic_DNA"/>
</dbReference>
<comment type="caution">
    <text evidence="2">The sequence shown here is derived from an EMBL/GenBank/DDBJ whole genome shotgun (WGS) entry which is preliminary data.</text>
</comment>
<feature type="transmembrane region" description="Helical" evidence="1">
    <location>
        <begin position="83"/>
        <end position="104"/>
    </location>
</feature>
<dbReference type="RefSeq" id="WP_150021780.1">
    <property type="nucleotide sequence ID" value="NZ_VWOJ01000001.1"/>
</dbReference>
<evidence type="ECO:0000313" key="2">
    <source>
        <dbReference type="EMBL" id="KAA5804749.1"/>
    </source>
</evidence>
<keyword evidence="1" id="KW-0472">Membrane</keyword>
<dbReference type="InterPro" id="IPR013879">
    <property type="entry name" value="DUF1761"/>
</dbReference>
<gene>
    <name evidence="2" type="ORF">F1654_01730</name>
</gene>
<evidence type="ECO:0000256" key="1">
    <source>
        <dbReference type="SAM" id="Phobius"/>
    </source>
</evidence>
<name>A0A5M6ZIY8_9PROT</name>